<name>A0A226M9T2_CALSU</name>
<evidence type="ECO:0000256" key="1">
    <source>
        <dbReference type="SAM" id="MobiDB-lite"/>
    </source>
</evidence>
<dbReference type="STRING" id="9009.A0A226M9T2"/>
<dbReference type="AlphaFoldDB" id="A0A226M9T2"/>
<dbReference type="PANTHER" id="PTHR45901">
    <property type="entry name" value="PROTEIN CBG12474"/>
    <property type="match status" value="1"/>
</dbReference>
<proteinExistence type="predicted"/>
<feature type="compositionally biased region" description="Basic and acidic residues" evidence="1">
    <location>
        <begin position="49"/>
        <end position="64"/>
    </location>
</feature>
<dbReference type="Proteomes" id="UP000198323">
    <property type="component" value="Unassembled WGS sequence"/>
</dbReference>
<dbReference type="InterPro" id="IPR036392">
    <property type="entry name" value="PLAT/LH2_dom_sf"/>
</dbReference>
<gene>
    <name evidence="2" type="ORF">ASZ78_001746</name>
</gene>
<sequence length="219" mass="25190">MGLRSDPLILNPKTPNDFRVPYYFPCQRWLAVDEDDGQVQRELVPVDEAFVRKDPENSSGRDPETATLGLEQKGPSPKPLHFLFPLAKQEVESVTRRHFLSRSQIHRVHREGENRRQKERRHRRQRLHHALREQGRHGCGSISNGPTGYRDRYQTQDGRPSFPLPSSLGMVGLKSSKLHRNKFERGKLDEFTVECVDIGELRKIKIGHDNTGTTAILIT</sequence>
<dbReference type="Gene3D" id="2.60.60.20">
    <property type="entry name" value="PLAT/LH2 domain"/>
    <property type="match status" value="1"/>
</dbReference>
<organism evidence="2 3">
    <name type="scientific">Callipepla squamata</name>
    <name type="common">Scaled quail</name>
    <dbReference type="NCBI Taxonomy" id="9009"/>
    <lineage>
        <taxon>Eukaryota</taxon>
        <taxon>Metazoa</taxon>
        <taxon>Chordata</taxon>
        <taxon>Craniata</taxon>
        <taxon>Vertebrata</taxon>
        <taxon>Euteleostomi</taxon>
        <taxon>Archelosauria</taxon>
        <taxon>Archosauria</taxon>
        <taxon>Dinosauria</taxon>
        <taxon>Saurischia</taxon>
        <taxon>Theropoda</taxon>
        <taxon>Coelurosauria</taxon>
        <taxon>Aves</taxon>
        <taxon>Neognathae</taxon>
        <taxon>Galloanserae</taxon>
        <taxon>Galliformes</taxon>
        <taxon>Odontophoridae</taxon>
        <taxon>Callipepla</taxon>
    </lineage>
</organism>
<feature type="region of interest" description="Disordered" evidence="1">
    <location>
        <begin position="133"/>
        <end position="167"/>
    </location>
</feature>
<reference evidence="2 3" key="1">
    <citation type="submission" date="2016-07" db="EMBL/GenBank/DDBJ databases">
        <title>Disparate Historic Effective Population Sizes Predicted by Modern Levels of Genome Diversity for the Scaled Quail (Callipepla squamata) and the Northern Bobwhite (Colinus virginianus): Inferences from First and Second Generation Draft Genome Assemblies for Sympatric New World Quail.</title>
        <authorList>
            <person name="Oldeschulte D.L."/>
            <person name="Halley Y.A."/>
            <person name="Bhattarai E.K."/>
            <person name="Brashear W.A."/>
            <person name="Hill J."/>
            <person name="Metz R.P."/>
            <person name="Johnson C.D."/>
            <person name="Rollins D."/>
            <person name="Peterson M.J."/>
            <person name="Bickhart D.M."/>
            <person name="Decker J.E."/>
            <person name="Seabury C.M."/>
        </authorList>
    </citation>
    <scope>NUCLEOTIDE SEQUENCE [LARGE SCALE GENOMIC DNA]</scope>
    <source>
        <strain evidence="2 3">Texas</strain>
        <tissue evidence="2">Leg muscle</tissue>
    </source>
</reference>
<dbReference type="InterPro" id="IPR052970">
    <property type="entry name" value="Inner_ear_hair_cell_LOXHD"/>
</dbReference>
<feature type="region of interest" description="Disordered" evidence="1">
    <location>
        <begin position="45"/>
        <end position="79"/>
    </location>
</feature>
<evidence type="ECO:0008006" key="4">
    <source>
        <dbReference type="Google" id="ProtNLM"/>
    </source>
</evidence>
<keyword evidence="3" id="KW-1185">Reference proteome</keyword>
<dbReference type="EMBL" id="MCFN01006367">
    <property type="protein sequence ID" value="OXB52000.1"/>
    <property type="molecule type" value="Genomic_DNA"/>
</dbReference>
<evidence type="ECO:0000313" key="3">
    <source>
        <dbReference type="Proteomes" id="UP000198323"/>
    </source>
</evidence>
<dbReference type="SUPFAM" id="SSF49723">
    <property type="entry name" value="Lipase/lipooxygenase domain (PLAT/LH2 domain)"/>
    <property type="match status" value="1"/>
</dbReference>
<dbReference type="OrthoDB" id="5322100at2759"/>
<dbReference type="Gene3D" id="2.40.180.10">
    <property type="entry name" value="Catalase core domain"/>
    <property type="match status" value="1"/>
</dbReference>
<protein>
    <recommendedName>
        <fullName evidence="4">PLAT domain-containing protein</fullName>
    </recommendedName>
</protein>
<dbReference type="PANTHER" id="PTHR45901:SF3">
    <property type="entry name" value="LIPOXYGENASE HOMOLOGY DOMAIN-CONTAINING PROTEIN 1"/>
    <property type="match status" value="1"/>
</dbReference>
<comment type="caution">
    <text evidence="2">The sequence shown here is derived from an EMBL/GenBank/DDBJ whole genome shotgun (WGS) entry which is preliminary data.</text>
</comment>
<evidence type="ECO:0000313" key="2">
    <source>
        <dbReference type="EMBL" id="OXB52000.1"/>
    </source>
</evidence>
<accession>A0A226M9T2</accession>